<organism evidence="15 16">
    <name type="scientific">Halopseudomonas sabulinigri</name>
    <dbReference type="NCBI Taxonomy" id="472181"/>
    <lineage>
        <taxon>Bacteria</taxon>
        <taxon>Pseudomonadati</taxon>
        <taxon>Pseudomonadota</taxon>
        <taxon>Gammaproteobacteria</taxon>
        <taxon>Pseudomonadales</taxon>
        <taxon>Pseudomonadaceae</taxon>
        <taxon>Halopseudomonas</taxon>
    </lineage>
</organism>
<keyword evidence="14" id="KW-0133">Cell shape</keyword>
<evidence type="ECO:0000256" key="2">
    <source>
        <dbReference type="ARBA" id="ARBA00010621"/>
    </source>
</evidence>
<dbReference type="GO" id="GO:0008360">
    <property type="term" value="P:regulation of cell shape"/>
    <property type="evidence" value="ECO:0007669"/>
    <property type="project" value="UniProtKB-KW"/>
</dbReference>
<dbReference type="NCBIfam" id="NF001393">
    <property type="entry name" value="PRK00281.2-4"/>
    <property type="match status" value="1"/>
</dbReference>
<dbReference type="EC" id="3.6.1.27" evidence="3 14"/>
<comment type="function">
    <text evidence="14">Catalyzes the dephosphorylation of undecaprenyl diphosphate (UPP). Confers resistance to bacitracin.</text>
</comment>
<dbReference type="AlphaFoldDB" id="A0A1H1UKU5"/>
<sequence length="280" mass="30806">MLYLRLIFFRSFGPIMDWLQVIVLAIVQGVTEFLPVSSSAHLILVPVLTDWPDQGLAFDVALHLGSLSAVLIYFRRDIFGMTVSWGRSLKTRELDADAKLAWAVILGTIPVGLAGLLLKDTVETVLRSPIYLAIGLIAFGLLLSWADWRHKGERSEYQMNWKDVLLIGCAQALALFPGTSRSGITMTAALLLGLSREASARFSFLLSIPVIVLACGLETIELIKAQVPIDVAAMVGGVVLSGISAYLCIHYFLAFIKRIGMQPFVIYRLVLGIALLWIFL</sequence>
<proteinExistence type="inferred from homology"/>
<keyword evidence="8 14" id="KW-1133">Transmembrane helix</keyword>
<feature type="transmembrane region" description="Helical" evidence="14">
    <location>
        <begin position="198"/>
        <end position="217"/>
    </location>
</feature>
<evidence type="ECO:0000313" key="16">
    <source>
        <dbReference type="Proteomes" id="UP000243413"/>
    </source>
</evidence>
<evidence type="ECO:0000256" key="7">
    <source>
        <dbReference type="ARBA" id="ARBA00022801"/>
    </source>
</evidence>
<keyword evidence="9 14" id="KW-0472">Membrane</keyword>
<evidence type="ECO:0000256" key="12">
    <source>
        <dbReference type="ARBA" id="ARBA00032932"/>
    </source>
</evidence>
<feature type="transmembrane region" description="Helical" evidence="14">
    <location>
        <begin position="229"/>
        <end position="253"/>
    </location>
</feature>
<keyword evidence="5 14" id="KW-1003">Cell membrane</keyword>
<evidence type="ECO:0000256" key="1">
    <source>
        <dbReference type="ARBA" id="ARBA00004651"/>
    </source>
</evidence>
<feature type="transmembrane region" description="Helical" evidence="14">
    <location>
        <begin position="100"/>
        <end position="118"/>
    </location>
</feature>
<keyword evidence="14" id="KW-0573">Peptidoglycan synthesis</keyword>
<dbReference type="InterPro" id="IPR003824">
    <property type="entry name" value="UppP"/>
</dbReference>
<evidence type="ECO:0000256" key="10">
    <source>
        <dbReference type="ARBA" id="ARBA00023251"/>
    </source>
</evidence>
<dbReference type="HAMAP" id="MF_01006">
    <property type="entry name" value="Undec_diphosphatase"/>
    <property type="match status" value="1"/>
</dbReference>
<evidence type="ECO:0000256" key="9">
    <source>
        <dbReference type="ARBA" id="ARBA00023136"/>
    </source>
</evidence>
<gene>
    <name evidence="14" type="primary">uppP</name>
    <name evidence="15" type="ORF">SAMN05216271_2574</name>
</gene>
<dbReference type="GO" id="GO:0046677">
    <property type="term" value="P:response to antibiotic"/>
    <property type="evidence" value="ECO:0007669"/>
    <property type="project" value="UniProtKB-UniRule"/>
</dbReference>
<accession>A0A1H1UKU5</accession>
<reference evidence="16" key="1">
    <citation type="submission" date="2016-10" db="EMBL/GenBank/DDBJ databases">
        <authorList>
            <person name="Varghese N."/>
            <person name="Submissions S."/>
        </authorList>
    </citation>
    <scope>NUCLEOTIDE SEQUENCE [LARGE SCALE GENOMIC DNA]</scope>
    <source>
        <strain evidence="16">JCM 14963</strain>
    </source>
</reference>
<dbReference type="EMBL" id="LT629763">
    <property type="protein sequence ID" value="SDS72439.1"/>
    <property type="molecule type" value="Genomic_DNA"/>
</dbReference>
<evidence type="ECO:0000256" key="8">
    <source>
        <dbReference type="ARBA" id="ARBA00022989"/>
    </source>
</evidence>
<name>A0A1H1UKU5_9GAMM</name>
<comment type="catalytic activity">
    <reaction evidence="13 14">
        <text>di-trans,octa-cis-undecaprenyl diphosphate + H2O = di-trans,octa-cis-undecaprenyl phosphate + phosphate + H(+)</text>
        <dbReference type="Rhea" id="RHEA:28094"/>
        <dbReference type="ChEBI" id="CHEBI:15377"/>
        <dbReference type="ChEBI" id="CHEBI:15378"/>
        <dbReference type="ChEBI" id="CHEBI:43474"/>
        <dbReference type="ChEBI" id="CHEBI:58405"/>
        <dbReference type="ChEBI" id="CHEBI:60392"/>
        <dbReference type="EC" id="3.6.1.27"/>
    </reaction>
</comment>
<evidence type="ECO:0000256" key="3">
    <source>
        <dbReference type="ARBA" id="ARBA00012374"/>
    </source>
</evidence>
<dbReference type="NCBIfam" id="TIGR00753">
    <property type="entry name" value="undec_PP_bacA"/>
    <property type="match status" value="1"/>
</dbReference>
<feature type="transmembrane region" description="Helical" evidence="14">
    <location>
        <begin position="56"/>
        <end position="74"/>
    </location>
</feature>
<keyword evidence="10 14" id="KW-0046">Antibiotic resistance</keyword>
<keyword evidence="14" id="KW-0961">Cell wall biogenesis/degradation</keyword>
<dbReference type="STRING" id="472181.SAMN05216271_2574"/>
<comment type="similarity">
    <text evidence="2 14">Belongs to the UppP family.</text>
</comment>
<dbReference type="PANTHER" id="PTHR30622:SF4">
    <property type="entry name" value="UNDECAPRENYL-DIPHOSPHATASE"/>
    <property type="match status" value="1"/>
</dbReference>
<evidence type="ECO:0000256" key="5">
    <source>
        <dbReference type="ARBA" id="ARBA00022475"/>
    </source>
</evidence>
<evidence type="ECO:0000256" key="13">
    <source>
        <dbReference type="ARBA" id="ARBA00047594"/>
    </source>
</evidence>
<keyword evidence="7 14" id="KW-0378">Hydrolase</keyword>
<feature type="transmembrane region" description="Helical" evidence="14">
    <location>
        <begin position="259"/>
        <end position="279"/>
    </location>
</feature>
<keyword evidence="6 14" id="KW-0812">Transmembrane</keyword>
<dbReference type="GO" id="GO:0009252">
    <property type="term" value="P:peptidoglycan biosynthetic process"/>
    <property type="evidence" value="ECO:0007669"/>
    <property type="project" value="UniProtKB-KW"/>
</dbReference>
<dbReference type="GO" id="GO:0071555">
    <property type="term" value="P:cell wall organization"/>
    <property type="evidence" value="ECO:0007669"/>
    <property type="project" value="UniProtKB-KW"/>
</dbReference>
<dbReference type="Proteomes" id="UP000243413">
    <property type="component" value="Chromosome I"/>
</dbReference>
<evidence type="ECO:0000256" key="6">
    <source>
        <dbReference type="ARBA" id="ARBA00022692"/>
    </source>
</evidence>
<evidence type="ECO:0000256" key="14">
    <source>
        <dbReference type="HAMAP-Rule" id="MF_01006"/>
    </source>
</evidence>
<dbReference type="GO" id="GO:0050380">
    <property type="term" value="F:undecaprenyl-diphosphatase activity"/>
    <property type="evidence" value="ECO:0007669"/>
    <property type="project" value="UniProtKB-UniRule"/>
</dbReference>
<evidence type="ECO:0000256" key="11">
    <source>
        <dbReference type="ARBA" id="ARBA00032707"/>
    </source>
</evidence>
<comment type="subcellular location">
    <subcellularLocation>
        <location evidence="1 14">Cell membrane</location>
        <topology evidence="1 14">Multi-pass membrane protein</topology>
    </subcellularLocation>
</comment>
<evidence type="ECO:0000313" key="15">
    <source>
        <dbReference type="EMBL" id="SDS72439.1"/>
    </source>
</evidence>
<dbReference type="GO" id="GO:0005886">
    <property type="term" value="C:plasma membrane"/>
    <property type="evidence" value="ECO:0007669"/>
    <property type="project" value="UniProtKB-SubCell"/>
</dbReference>
<protein>
    <recommendedName>
        <fullName evidence="4 14">Undecaprenyl-diphosphatase</fullName>
        <ecNumber evidence="3 14">3.6.1.27</ecNumber>
    </recommendedName>
    <alternativeName>
        <fullName evidence="12 14">Bacitracin resistance protein</fullName>
    </alternativeName>
    <alternativeName>
        <fullName evidence="11 14">Undecaprenyl pyrophosphate phosphatase</fullName>
    </alternativeName>
</protein>
<evidence type="ECO:0000256" key="4">
    <source>
        <dbReference type="ARBA" id="ARBA00021581"/>
    </source>
</evidence>
<dbReference type="PANTHER" id="PTHR30622">
    <property type="entry name" value="UNDECAPRENYL-DIPHOSPHATASE"/>
    <property type="match status" value="1"/>
</dbReference>
<comment type="miscellaneous">
    <text evidence="14">Bacitracin is thought to be involved in the inhibition of peptidoglycan synthesis by sequestering undecaprenyl diphosphate, thereby reducing the pool of lipid carrier available.</text>
</comment>
<feature type="transmembrane region" description="Helical" evidence="14">
    <location>
        <begin position="130"/>
        <end position="148"/>
    </location>
</feature>
<dbReference type="Pfam" id="PF02673">
    <property type="entry name" value="BacA"/>
    <property type="match status" value="1"/>
</dbReference>